<feature type="transmembrane region" description="Helical" evidence="1">
    <location>
        <begin position="237"/>
        <end position="254"/>
    </location>
</feature>
<organism evidence="2 3">
    <name type="scientific">Staphylotrichum longicolle</name>
    <dbReference type="NCBI Taxonomy" id="669026"/>
    <lineage>
        <taxon>Eukaryota</taxon>
        <taxon>Fungi</taxon>
        <taxon>Dikarya</taxon>
        <taxon>Ascomycota</taxon>
        <taxon>Pezizomycotina</taxon>
        <taxon>Sordariomycetes</taxon>
        <taxon>Sordariomycetidae</taxon>
        <taxon>Sordariales</taxon>
        <taxon>Chaetomiaceae</taxon>
        <taxon>Staphylotrichum</taxon>
    </lineage>
</organism>
<dbReference type="AlphaFoldDB" id="A0AAD4I047"/>
<protein>
    <submittedName>
        <fullName evidence="2">Uncharacterized protein</fullName>
    </submittedName>
</protein>
<dbReference type="EMBL" id="JAHCVI010000001">
    <property type="protein sequence ID" value="KAG7290672.1"/>
    <property type="molecule type" value="Genomic_DNA"/>
</dbReference>
<keyword evidence="3" id="KW-1185">Reference proteome</keyword>
<sequence>MSAKIEALRTKASEKIHGPRDLFLDGESDDLARLLDSRDEKYSKNRLGQSDVDCSRRVGGGFKRYILVDGPGLDPRTEGNGEEKQRLLTVQDLGVVEQKREAFDTEAALPTPGPTWMSCPYGKGWTCGDDWSRHGRKCPKNNCSISDLRRHLSRAADGISMCAGGVATAVILNFNQASGTCPSLEDDHRWPALLLLLRHLPPAFRCPKPPAYIIAIFLYSTAGIFQVMREPRYWTESALLAIVAAVVTGALYGVRPMVDALVLGGFLSLVCCRGIAWSASALQKH</sequence>
<keyword evidence="1" id="KW-0472">Membrane</keyword>
<proteinExistence type="predicted"/>
<dbReference type="Proteomes" id="UP001197093">
    <property type="component" value="Unassembled WGS sequence"/>
</dbReference>
<accession>A0AAD4I047</accession>
<name>A0AAD4I047_9PEZI</name>
<evidence type="ECO:0000313" key="3">
    <source>
        <dbReference type="Proteomes" id="UP001197093"/>
    </source>
</evidence>
<comment type="caution">
    <text evidence="2">The sequence shown here is derived from an EMBL/GenBank/DDBJ whole genome shotgun (WGS) entry which is preliminary data.</text>
</comment>
<evidence type="ECO:0000256" key="1">
    <source>
        <dbReference type="SAM" id="Phobius"/>
    </source>
</evidence>
<feature type="transmembrane region" description="Helical" evidence="1">
    <location>
        <begin position="260"/>
        <end position="282"/>
    </location>
</feature>
<gene>
    <name evidence="2" type="ORF">NEMBOFW57_000675</name>
</gene>
<feature type="transmembrane region" description="Helical" evidence="1">
    <location>
        <begin position="209"/>
        <end position="225"/>
    </location>
</feature>
<evidence type="ECO:0000313" key="2">
    <source>
        <dbReference type="EMBL" id="KAG7290672.1"/>
    </source>
</evidence>
<keyword evidence="1" id="KW-0812">Transmembrane</keyword>
<reference evidence="2" key="1">
    <citation type="submission" date="2023-02" db="EMBL/GenBank/DDBJ databases">
        <authorList>
            <person name="Palmer J.M."/>
        </authorList>
    </citation>
    <scope>NUCLEOTIDE SEQUENCE</scope>
    <source>
        <strain evidence="2">FW57</strain>
    </source>
</reference>
<keyword evidence="1" id="KW-1133">Transmembrane helix</keyword>